<keyword evidence="2" id="KW-0472">Membrane</keyword>
<dbReference type="Proteomes" id="UP001228905">
    <property type="component" value="Unassembled WGS sequence"/>
</dbReference>
<comment type="caution">
    <text evidence="4">The sequence shown here is derived from an EMBL/GenBank/DDBJ whole genome shotgun (WGS) entry which is preliminary data.</text>
</comment>
<dbReference type="Gene3D" id="2.20.200.10">
    <property type="entry name" value="Outer membrane efflux proteins (OEP)"/>
    <property type="match status" value="1"/>
</dbReference>
<reference evidence="4 5" key="1">
    <citation type="submission" date="2023-07" db="EMBL/GenBank/DDBJ databases">
        <title>Genomic Encyclopedia of Type Strains, Phase IV (KMG-IV): sequencing the most valuable type-strain genomes for metagenomic binning, comparative biology and taxonomic classification.</title>
        <authorList>
            <person name="Goeker M."/>
        </authorList>
    </citation>
    <scope>NUCLEOTIDE SEQUENCE [LARGE SCALE GENOMIC DNA]</scope>
    <source>
        <strain evidence="4 5">DSM 18695</strain>
    </source>
</reference>
<sequence>MSRLNRLLAGAALASLLSACATVGPDFQTPAAPTTRGYAMAGDAQPASVRLSPETRVAGPWWQALGSSDLDTVIRQALAGSPSIAEAQANLDRARADARAVSGAAAPQADLKADGQRERINTAAFGFSGFPSPTINLFSVGANISYDLDLFGGQKRANEAAGARADAEARRADAAYLSLTGNVALQAVRVASLRAQIAAAEQTVADDRALIDIIARAERAGGAARASAAPAESQLAKDQAKLPPLNQLLAQARHQLALLSGKAPADWTAPDFDMAGFTVPADVPVTLPSSLVRVRPDIRAAEADLHAATADIGVATAALYPDIKLSAGLTQSAIKPGDLFGYDASGWNLGAGLTAPLLNGGTLKARKDAAEAEARAAMARYQRTVLTAFTQVSDVLSALANDEANIVALTRQVDAGEREIRSAQTAWKLGGGTLYDVVDARRRLGEARVDLAEARGQKLYDLVRLYAATATDWRAAA</sequence>
<comment type="subcellular location">
    <subcellularLocation>
        <location evidence="2">Cell membrane</location>
        <topology evidence="2">Lipid-anchor</topology>
    </subcellularLocation>
</comment>
<dbReference type="SUPFAM" id="SSF56954">
    <property type="entry name" value="Outer membrane efflux proteins (OEP)"/>
    <property type="match status" value="1"/>
</dbReference>
<evidence type="ECO:0000256" key="3">
    <source>
        <dbReference type="SAM" id="Coils"/>
    </source>
</evidence>
<evidence type="ECO:0000256" key="2">
    <source>
        <dbReference type="RuleBase" id="RU362097"/>
    </source>
</evidence>
<keyword evidence="2 4" id="KW-0449">Lipoprotein</keyword>
<name>A0ABU0IV52_9CAUL</name>
<dbReference type="PROSITE" id="PS51257">
    <property type="entry name" value="PROKAR_LIPOPROTEIN"/>
    <property type="match status" value="1"/>
</dbReference>
<feature type="chain" id="PRO_5044999715" evidence="2">
    <location>
        <begin position="22"/>
        <end position="477"/>
    </location>
</feature>
<dbReference type="Gene3D" id="1.20.1600.10">
    <property type="entry name" value="Outer membrane efflux proteins (OEP)"/>
    <property type="match status" value="1"/>
</dbReference>
<keyword evidence="2" id="KW-1134">Transmembrane beta strand</keyword>
<dbReference type="InterPro" id="IPR010131">
    <property type="entry name" value="MdtP/NodT-like"/>
</dbReference>
<evidence type="ECO:0000256" key="1">
    <source>
        <dbReference type="ARBA" id="ARBA00007613"/>
    </source>
</evidence>
<accession>A0ABU0IV52</accession>
<dbReference type="InterPro" id="IPR003423">
    <property type="entry name" value="OMP_efflux"/>
</dbReference>
<dbReference type="EMBL" id="JAUSVS010000008">
    <property type="protein sequence ID" value="MDQ0465892.1"/>
    <property type="molecule type" value="Genomic_DNA"/>
</dbReference>
<gene>
    <name evidence="4" type="ORF">QO010_003684</name>
</gene>
<protein>
    <submittedName>
        <fullName evidence="4">NodT family efflux transporter outer membrane factor (OMF) lipoprotein</fullName>
    </submittedName>
</protein>
<evidence type="ECO:0000313" key="4">
    <source>
        <dbReference type="EMBL" id="MDQ0465892.1"/>
    </source>
</evidence>
<comment type="similarity">
    <text evidence="1 2">Belongs to the outer membrane factor (OMF) (TC 1.B.17) family.</text>
</comment>
<keyword evidence="3" id="KW-0175">Coiled coil</keyword>
<keyword evidence="2" id="KW-0564">Palmitate</keyword>
<feature type="signal peptide" evidence="2">
    <location>
        <begin position="1"/>
        <end position="21"/>
    </location>
</feature>
<dbReference type="PANTHER" id="PTHR30203">
    <property type="entry name" value="OUTER MEMBRANE CATION EFFLUX PROTEIN"/>
    <property type="match status" value="1"/>
</dbReference>
<feature type="coiled-coil region" evidence="3">
    <location>
        <begin position="399"/>
        <end position="426"/>
    </location>
</feature>
<dbReference type="Pfam" id="PF02321">
    <property type="entry name" value="OEP"/>
    <property type="match status" value="2"/>
</dbReference>
<dbReference type="RefSeq" id="WP_307351578.1">
    <property type="nucleotide sequence ID" value="NZ_JAUSVS010000008.1"/>
</dbReference>
<evidence type="ECO:0000313" key="5">
    <source>
        <dbReference type="Proteomes" id="UP001228905"/>
    </source>
</evidence>
<dbReference type="PANTHER" id="PTHR30203:SF33">
    <property type="entry name" value="BLR4455 PROTEIN"/>
    <property type="match status" value="1"/>
</dbReference>
<keyword evidence="5" id="KW-1185">Reference proteome</keyword>
<keyword evidence="2" id="KW-0732">Signal</keyword>
<keyword evidence="2" id="KW-0812">Transmembrane</keyword>
<organism evidence="4 5">
    <name type="scientific">Caulobacter ginsengisoli</name>
    <dbReference type="NCBI Taxonomy" id="400775"/>
    <lineage>
        <taxon>Bacteria</taxon>
        <taxon>Pseudomonadati</taxon>
        <taxon>Pseudomonadota</taxon>
        <taxon>Alphaproteobacteria</taxon>
        <taxon>Caulobacterales</taxon>
        <taxon>Caulobacteraceae</taxon>
        <taxon>Caulobacter</taxon>
    </lineage>
</organism>
<proteinExistence type="inferred from homology"/>
<dbReference type="NCBIfam" id="TIGR01845">
    <property type="entry name" value="outer_NodT"/>
    <property type="match status" value="1"/>
</dbReference>